<evidence type="ECO:0000313" key="1">
    <source>
        <dbReference type="EMBL" id="KAF1992795.1"/>
    </source>
</evidence>
<protein>
    <submittedName>
        <fullName evidence="1">Uncharacterized protein</fullName>
    </submittedName>
</protein>
<dbReference type="AlphaFoldDB" id="A0A6A5W0T2"/>
<dbReference type="Proteomes" id="UP000799779">
    <property type="component" value="Unassembled WGS sequence"/>
</dbReference>
<reference evidence="1" key="1">
    <citation type="journal article" date="2020" name="Stud. Mycol.">
        <title>101 Dothideomycetes genomes: a test case for predicting lifestyles and emergence of pathogens.</title>
        <authorList>
            <person name="Haridas S."/>
            <person name="Albert R."/>
            <person name="Binder M."/>
            <person name="Bloem J."/>
            <person name="Labutti K."/>
            <person name="Salamov A."/>
            <person name="Andreopoulos B."/>
            <person name="Baker S."/>
            <person name="Barry K."/>
            <person name="Bills G."/>
            <person name="Bluhm B."/>
            <person name="Cannon C."/>
            <person name="Castanera R."/>
            <person name="Culley D."/>
            <person name="Daum C."/>
            <person name="Ezra D."/>
            <person name="Gonzalez J."/>
            <person name="Henrissat B."/>
            <person name="Kuo A."/>
            <person name="Liang C."/>
            <person name="Lipzen A."/>
            <person name="Lutzoni F."/>
            <person name="Magnuson J."/>
            <person name="Mondo S."/>
            <person name="Nolan M."/>
            <person name="Ohm R."/>
            <person name="Pangilinan J."/>
            <person name="Park H.-J."/>
            <person name="Ramirez L."/>
            <person name="Alfaro M."/>
            <person name="Sun H."/>
            <person name="Tritt A."/>
            <person name="Yoshinaga Y."/>
            <person name="Zwiers L.-H."/>
            <person name="Turgeon B."/>
            <person name="Goodwin S."/>
            <person name="Spatafora J."/>
            <person name="Crous P."/>
            <person name="Grigoriev I."/>
        </authorList>
    </citation>
    <scope>NUCLEOTIDE SEQUENCE</scope>
    <source>
        <strain evidence="1">CBS 123094</strain>
    </source>
</reference>
<accession>A0A6A5W0T2</accession>
<name>A0A6A5W0T2_9PLEO</name>
<organism evidence="1 2">
    <name type="scientific">Amniculicola lignicola CBS 123094</name>
    <dbReference type="NCBI Taxonomy" id="1392246"/>
    <lineage>
        <taxon>Eukaryota</taxon>
        <taxon>Fungi</taxon>
        <taxon>Dikarya</taxon>
        <taxon>Ascomycota</taxon>
        <taxon>Pezizomycotina</taxon>
        <taxon>Dothideomycetes</taxon>
        <taxon>Pleosporomycetidae</taxon>
        <taxon>Pleosporales</taxon>
        <taxon>Amniculicolaceae</taxon>
        <taxon>Amniculicola</taxon>
    </lineage>
</organism>
<keyword evidence="2" id="KW-1185">Reference proteome</keyword>
<dbReference type="EMBL" id="ML977795">
    <property type="protein sequence ID" value="KAF1992795.1"/>
    <property type="molecule type" value="Genomic_DNA"/>
</dbReference>
<sequence>MAAQHIPSFVSLLQSNDDLLLAELVIPDLRPHVDLPQNCIKEDVVRLIRSRCYTLPHPSLLPRVNDPFNTLRLYREEEQIFQESEMHRASIQLCKRGKLNQAQQQDLRHWLDSCPLQDQERAKQ</sequence>
<dbReference type="OrthoDB" id="3799928at2759"/>
<evidence type="ECO:0000313" key="2">
    <source>
        <dbReference type="Proteomes" id="UP000799779"/>
    </source>
</evidence>
<proteinExistence type="predicted"/>
<gene>
    <name evidence="1" type="ORF">P154DRAFT_540940</name>
</gene>